<gene>
    <name evidence="3" type="ORF">HNR36_001620</name>
</gene>
<evidence type="ECO:0000313" key="3">
    <source>
        <dbReference type="EMBL" id="MBB5149230.1"/>
    </source>
</evidence>
<feature type="domain" description="Competence protein CoiA nuclease-like" evidence="1">
    <location>
        <begin position="69"/>
        <end position="219"/>
    </location>
</feature>
<dbReference type="EMBL" id="JACHGZ010000017">
    <property type="protein sequence ID" value="MBB5149230.1"/>
    <property type="molecule type" value="Genomic_DNA"/>
</dbReference>
<reference evidence="3 4" key="1">
    <citation type="submission" date="2020-08" db="EMBL/GenBank/DDBJ databases">
        <title>Genomic Encyclopedia of Type Strains, Phase IV (KMG-IV): sequencing the most valuable type-strain genomes for metagenomic binning, comparative biology and taxonomic classification.</title>
        <authorList>
            <person name="Goeker M."/>
        </authorList>
    </citation>
    <scope>NUCLEOTIDE SEQUENCE [LARGE SCALE GENOMIC DNA]</scope>
    <source>
        <strain evidence="3 4">DSM 10633</strain>
    </source>
</reference>
<evidence type="ECO:0000259" key="1">
    <source>
        <dbReference type="Pfam" id="PF06054"/>
    </source>
</evidence>
<organism evidence="3 4">
    <name type="scientific">Ureibacillus thermosphaericus</name>
    <dbReference type="NCBI Taxonomy" id="51173"/>
    <lineage>
        <taxon>Bacteria</taxon>
        <taxon>Bacillati</taxon>
        <taxon>Bacillota</taxon>
        <taxon>Bacilli</taxon>
        <taxon>Bacillales</taxon>
        <taxon>Caryophanaceae</taxon>
        <taxon>Ureibacillus</taxon>
    </lineage>
</organism>
<comment type="caution">
    <text evidence="3">The sequence shown here is derived from an EMBL/GenBank/DDBJ whole genome shotgun (WGS) entry which is preliminary data.</text>
</comment>
<dbReference type="Proteomes" id="UP000557217">
    <property type="component" value="Unassembled WGS sequence"/>
</dbReference>
<dbReference type="RefSeq" id="WP_168412432.1">
    <property type="nucleotide sequence ID" value="NZ_JAAXPW010000019.1"/>
</dbReference>
<dbReference type="Pfam" id="PF25164">
    <property type="entry name" value="CoiA_N"/>
    <property type="match status" value="1"/>
</dbReference>
<name>A0A840PTM4_URETH</name>
<proteinExistence type="predicted"/>
<feature type="domain" description="Competence protein CoiA-like N-terminal" evidence="2">
    <location>
        <begin position="20"/>
        <end position="63"/>
    </location>
</feature>
<evidence type="ECO:0000259" key="2">
    <source>
        <dbReference type="Pfam" id="PF25164"/>
    </source>
</evidence>
<accession>A0A840PTM4</accession>
<evidence type="ECO:0000313" key="4">
    <source>
        <dbReference type="Proteomes" id="UP000557217"/>
    </source>
</evidence>
<keyword evidence="4" id="KW-1185">Reference proteome</keyword>
<sequence>MLVAITENQERFVIDSTIPHTTLKRLREERQFYCPQCGEKLQLKIGTVKMPHFAHISISHCESYFSEGETIQHLQGKEQLFQLFRYLQIPVLLEPYIAELNQRPDLLINLNGYQYAIEFQCSPIKHQRFLERNSGYNQKNIQPIWIALTPVQKIKENGLQKITLPHQLQQFITSEKKAKYLMTYNPNTKQFLYISNLIHLKGISYLSKISPLPLLKQKFPFYIPRPFTEKEFSNVLNAYHNFINQFLKSRVLFSRKGVNDLFLRSVYELRIDLYQFPIFLGIPICGNEAFHVCAIEWQTELMYFIHLLGIKVHAINQKVIIDFLRWSKRACTSEAIQVVNRYVELLKDLSVEDMMSTVKEEQLEELLYRQFLATRGKY</sequence>
<protein>
    <submittedName>
        <fullName evidence="3">Competence protein CoiA</fullName>
    </submittedName>
</protein>
<dbReference type="Pfam" id="PF06054">
    <property type="entry name" value="CoiA_nuc"/>
    <property type="match status" value="1"/>
</dbReference>
<dbReference type="InterPro" id="IPR010330">
    <property type="entry name" value="CoiA_nuc"/>
</dbReference>
<dbReference type="PIRSF" id="PIRSF007487">
    <property type="entry name" value="Competence-induced_CoiA_bac"/>
    <property type="match status" value="1"/>
</dbReference>
<dbReference type="AlphaFoldDB" id="A0A840PTM4"/>
<dbReference type="InterPro" id="IPR021176">
    <property type="entry name" value="Competence-induced_CoiA"/>
</dbReference>
<dbReference type="InterPro" id="IPR057253">
    <property type="entry name" value="CoiA-like_N"/>
</dbReference>